<reference evidence="1 2" key="1">
    <citation type="submission" date="2014-04" db="EMBL/GenBank/DDBJ databases">
        <authorList>
            <consortium name="DOE Joint Genome Institute"/>
            <person name="Kuo A."/>
            <person name="Kohler A."/>
            <person name="Costa M.D."/>
            <person name="Nagy L.G."/>
            <person name="Floudas D."/>
            <person name="Copeland A."/>
            <person name="Barry K.W."/>
            <person name="Cichocki N."/>
            <person name="Veneault-Fourrey C."/>
            <person name="LaButti K."/>
            <person name="Lindquist E.A."/>
            <person name="Lipzen A."/>
            <person name="Lundell T."/>
            <person name="Morin E."/>
            <person name="Murat C."/>
            <person name="Sun H."/>
            <person name="Tunlid A."/>
            <person name="Henrissat B."/>
            <person name="Grigoriev I.V."/>
            <person name="Hibbett D.S."/>
            <person name="Martin F."/>
            <person name="Nordberg H.P."/>
            <person name="Cantor M.N."/>
            <person name="Hua S.X."/>
        </authorList>
    </citation>
    <scope>NUCLEOTIDE SEQUENCE [LARGE SCALE GENOMIC DNA]</scope>
    <source>
        <strain evidence="1 2">Marx 270</strain>
    </source>
</reference>
<organism evidence="1 2">
    <name type="scientific">Pisolithus tinctorius Marx 270</name>
    <dbReference type="NCBI Taxonomy" id="870435"/>
    <lineage>
        <taxon>Eukaryota</taxon>
        <taxon>Fungi</taxon>
        <taxon>Dikarya</taxon>
        <taxon>Basidiomycota</taxon>
        <taxon>Agaricomycotina</taxon>
        <taxon>Agaricomycetes</taxon>
        <taxon>Agaricomycetidae</taxon>
        <taxon>Boletales</taxon>
        <taxon>Sclerodermatineae</taxon>
        <taxon>Pisolithaceae</taxon>
        <taxon>Pisolithus</taxon>
    </lineage>
</organism>
<proteinExistence type="predicted"/>
<sequence length="78" mass="8649">MIVMAGAHSAGKPEAIMIQYVLVGPSVHTHDQTNFTNRHDGLTCQGISPWQNLFKNLSRSVENICISSRLQGNLHTYI</sequence>
<keyword evidence="2" id="KW-1185">Reference proteome</keyword>
<protein>
    <submittedName>
        <fullName evidence="1">Uncharacterized protein</fullName>
    </submittedName>
</protein>
<gene>
    <name evidence="1" type="ORF">M404DRAFT_536094</name>
</gene>
<dbReference type="HOGENOM" id="CLU_2622988_0_0_1"/>
<dbReference type="AlphaFoldDB" id="A0A0C3J843"/>
<dbReference type="Proteomes" id="UP000054217">
    <property type="component" value="Unassembled WGS sequence"/>
</dbReference>
<evidence type="ECO:0000313" key="1">
    <source>
        <dbReference type="EMBL" id="KIO05218.1"/>
    </source>
</evidence>
<evidence type="ECO:0000313" key="2">
    <source>
        <dbReference type="Proteomes" id="UP000054217"/>
    </source>
</evidence>
<accession>A0A0C3J843</accession>
<dbReference type="InParanoid" id="A0A0C3J843"/>
<name>A0A0C3J843_PISTI</name>
<dbReference type="EMBL" id="KN831968">
    <property type="protein sequence ID" value="KIO05218.1"/>
    <property type="molecule type" value="Genomic_DNA"/>
</dbReference>
<reference evidence="2" key="2">
    <citation type="submission" date="2015-01" db="EMBL/GenBank/DDBJ databases">
        <title>Evolutionary Origins and Diversification of the Mycorrhizal Mutualists.</title>
        <authorList>
            <consortium name="DOE Joint Genome Institute"/>
            <consortium name="Mycorrhizal Genomics Consortium"/>
            <person name="Kohler A."/>
            <person name="Kuo A."/>
            <person name="Nagy L.G."/>
            <person name="Floudas D."/>
            <person name="Copeland A."/>
            <person name="Barry K.W."/>
            <person name="Cichocki N."/>
            <person name="Veneault-Fourrey C."/>
            <person name="LaButti K."/>
            <person name="Lindquist E.A."/>
            <person name="Lipzen A."/>
            <person name="Lundell T."/>
            <person name="Morin E."/>
            <person name="Murat C."/>
            <person name="Riley R."/>
            <person name="Ohm R."/>
            <person name="Sun H."/>
            <person name="Tunlid A."/>
            <person name="Henrissat B."/>
            <person name="Grigoriev I.V."/>
            <person name="Hibbett D.S."/>
            <person name="Martin F."/>
        </authorList>
    </citation>
    <scope>NUCLEOTIDE SEQUENCE [LARGE SCALE GENOMIC DNA]</scope>
    <source>
        <strain evidence="2">Marx 270</strain>
    </source>
</reference>